<feature type="region of interest" description="Disordered" evidence="1">
    <location>
        <begin position="932"/>
        <end position="964"/>
    </location>
</feature>
<feature type="compositionally biased region" description="Polar residues" evidence="1">
    <location>
        <begin position="1027"/>
        <end position="1040"/>
    </location>
</feature>
<feature type="compositionally biased region" description="Polar residues" evidence="1">
    <location>
        <begin position="864"/>
        <end position="876"/>
    </location>
</feature>
<dbReference type="EMBL" id="GG662498">
    <property type="protein sequence ID" value="EAR85791.2"/>
    <property type="molecule type" value="Genomic_DNA"/>
</dbReference>
<feature type="compositionally biased region" description="Low complexity" evidence="1">
    <location>
        <begin position="1172"/>
        <end position="1181"/>
    </location>
</feature>
<feature type="compositionally biased region" description="Low complexity" evidence="1">
    <location>
        <begin position="1116"/>
        <end position="1141"/>
    </location>
</feature>
<feature type="signal peptide" evidence="2">
    <location>
        <begin position="1"/>
        <end position="25"/>
    </location>
</feature>
<keyword evidence="4" id="KW-1185">Reference proteome</keyword>
<feature type="compositionally biased region" description="Polar residues" evidence="1">
    <location>
        <begin position="1182"/>
        <end position="1199"/>
    </location>
</feature>
<keyword evidence="2" id="KW-0732">Signal</keyword>
<proteinExistence type="predicted"/>
<organism evidence="3 4">
    <name type="scientific">Tetrahymena thermophila (strain SB210)</name>
    <dbReference type="NCBI Taxonomy" id="312017"/>
    <lineage>
        <taxon>Eukaryota</taxon>
        <taxon>Sar</taxon>
        <taxon>Alveolata</taxon>
        <taxon>Ciliophora</taxon>
        <taxon>Intramacronucleata</taxon>
        <taxon>Oligohymenophorea</taxon>
        <taxon>Hymenostomatida</taxon>
        <taxon>Tetrahymenina</taxon>
        <taxon>Tetrahymenidae</taxon>
        <taxon>Tetrahymena</taxon>
    </lineage>
</organism>
<feature type="region of interest" description="Disordered" evidence="1">
    <location>
        <begin position="1109"/>
        <end position="1199"/>
    </location>
</feature>
<dbReference type="KEGG" id="tet:TTHERM_00312730"/>
<feature type="region of interest" description="Disordered" evidence="1">
    <location>
        <begin position="1027"/>
        <end position="1050"/>
    </location>
</feature>
<feature type="compositionally biased region" description="Polar residues" evidence="1">
    <location>
        <begin position="1142"/>
        <end position="1158"/>
    </location>
</feature>
<feature type="region of interest" description="Disordered" evidence="1">
    <location>
        <begin position="146"/>
        <end position="181"/>
    </location>
</feature>
<feature type="region of interest" description="Disordered" evidence="1">
    <location>
        <begin position="336"/>
        <end position="361"/>
    </location>
</feature>
<dbReference type="InParanoid" id="Q22KK8"/>
<accession>Q22KK8</accession>
<feature type="region of interest" description="Disordered" evidence="1">
    <location>
        <begin position="781"/>
        <end position="808"/>
    </location>
</feature>
<feature type="compositionally biased region" description="Low complexity" evidence="1">
    <location>
        <begin position="664"/>
        <end position="676"/>
    </location>
</feature>
<dbReference type="RefSeq" id="XP_001033454.2">
    <property type="nucleotide sequence ID" value="XM_001033454.2"/>
</dbReference>
<dbReference type="GeneID" id="7843011"/>
<dbReference type="Proteomes" id="UP000009168">
    <property type="component" value="Unassembled WGS sequence"/>
</dbReference>
<evidence type="ECO:0000313" key="4">
    <source>
        <dbReference type="Proteomes" id="UP000009168"/>
    </source>
</evidence>
<feature type="region of interest" description="Disordered" evidence="1">
    <location>
        <begin position="534"/>
        <end position="554"/>
    </location>
</feature>
<name>Q22KK8_TETTS</name>
<feature type="compositionally biased region" description="Basic and acidic residues" evidence="1">
    <location>
        <begin position="541"/>
        <end position="554"/>
    </location>
</feature>
<feature type="compositionally biased region" description="Basic and acidic residues" evidence="1">
    <location>
        <begin position="945"/>
        <end position="962"/>
    </location>
</feature>
<feature type="chain" id="PRO_5004201151" description="Transmembrane protein" evidence="2">
    <location>
        <begin position="26"/>
        <end position="1199"/>
    </location>
</feature>
<dbReference type="AlphaFoldDB" id="Q22KK8"/>
<evidence type="ECO:0008006" key="5">
    <source>
        <dbReference type="Google" id="ProtNLM"/>
    </source>
</evidence>
<feature type="compositionally biased region" description="Polar residues" evidence="1">
    <location>
        <begin position="169"/>
        <end position="181"/>
    </location>
</feature>
<feature type="compositionally biased region" description="Polar residues" evidence="1">
    <location>
        <begin position="289"/>
        <end position="306"/>
    </location>
</feature>
<dbReference type="HOGENOM" id="CLU_266427_0_0_1"/>
<reference evidence="4" key="1">
    <citation type="journal article" date="2006" name="PLoS Biol.">
        <title>Macronuclear genome sequence of the ciliate Tetrahymena thermophila, a model eukaryote.</title>
        <authorList>
            <person name="Eisen J.A."/>
            <person name="Coyne R.S."/>
            <person name="Wu M."/>
            <person name="Wu D."/>
            <person name="Thiagarajan M."/>
            <person name="Wortman J.R."/>
            <person name="Badger J.H."/>
            <person name="Ren Q."/>
            <person name="Amedeo P."/>
            <person name="Jones K.M."/>
            <person name="Tallon L.J."/>
            <person name="Delcher A.L."/>
            <person name="Salzberg S.L."/>
            <person name="Silva J.C."/>
            <person name="Haas B.J."/>
            <person name="Majoros W.H."/>
            <person name="Farzad M."/>
            <person name="Carlton J.M."/>
            <person name="Smith R.K. Jr."/>
            <person name="Garg J."/>
            <person name="Pearlman R.E."/>
            <person name="Karrer K.M."/>
            <person name="Sun L."/>
            <person name="Manning G."/>
            <person name="Elde N.C."/>
            <person name="Turkewitz A.P."/>
            <person name="Asai D.J."/>
            <person name="Wilkes D.E."/>
            <person name="Wang Y."/>
            <person name="Cai H."/>
            <person name="Collins K."/>
            <person name="Stewart B.A."/>
            <person name="Lee S.R."/>
            <person name="Wilamowska K."/>
            <person name="Weinberg Z."/>
            <person name="Ruzzo W.L."/>
            <person name="Wloga D."/>
            <person name="Gaertig J."/>
            <person name="Frankel J."/>
            <person name="Tsao C.-C."/>
            <person name="Gorovsky M.A."/>
            <person name="Keeling P.J."/>
            <person name="Waller R.F."/>
            <person name="Patron N.J."/>
            <person name="Cherry J.M."/>
            <person name="Stover N.A."/>
            <person name="Krieger C.J."/>
            <person name="del Toro C."/>
            <person name="Ryder H.F."/>
            <person name="Williamson S.C."/>
            <person name="Barbeau R.A."/>
            <person name="Hamilton E.P."/>
            <person name="Orias E."/>
        </authorList>
    </citation>
    <scope>NUCLEOTIDE SEQUENCE [LARGE SCALE GENOMIC DNA]</scope>
    <source>
        <strain evidence="4">SB210</strain>
    </source>
</reference>
<gene>
    <name evidence="3" type="ORF">TTHERM_00312730</name>
</gene>
<protein>
    <recommendedName>
        <fullName evidence="5">Transmembrane protein</fullName>
    </recommendedName>
</protein>
<feature type="compositionally biased region" description="Basic and acidic residues" evidence="1">
    <location>
        <begin position="616"/>
        <end position="631"/>
    </location>
</feature>
<sequence>MENQQVLSLLLFFLQIIIALKTLHALNNHEEDKEKKNQSSKNQDAQNKDKEQTVDQTTKNQHQIASQQYLANQSNKDQHLSSQFYGNQTSSGPSFSNFDIDVSTTQRQRTDSFSVPNPSSQIIQNQLKLKTTVNIKDLQPYINDNYLQTPNFNTKNNIVGQNKSRKNSENIPQTPNFQPEKSKKLQLNLQTNSYQNPKKIASSNNQDFNLNQQNNSMMEVNYDLDQESQEMHQEELPQPPQFKTGMSIKEIMKVETPEKKKILQQNKMLFQDNSINNNISPFINPKNFVQSPDSNFYTRQNRQSSVQEDKRNKHHFINQSQILKEKEAKVIKNDEKIRDAHWIQPPTSKPSRKYQEKRDQNLSQQYRDIPNPSFDDRAEQLDSKVISRKRHVFDSFAHAYESDDMEDEQTEKNHSICKILQVQKKRKEELFSKFIKQKEAEKKNQILFNAPYSNNMNTLVTINHREQEKIDLEEAAKVEKPIFIKPADSLILNKNDNLPQQPSESNFKLPGNENTSLFSQNQTKPASINIIIPDKQIQANQDEKSTPLDKKDEGIKLSVLNPPPAPKAAQAAPLGLFANLPQSSLVSVDKKEDNNTAVQAVKSTPLFNLQESSAESLKKSDGIKEIQESSQEKNLTTPQQTITSSSQVISNPFDSQQSLFSKSQTPQQAQTPQQLQTQIEIQNEIAQKKGLPKKQTSAGGLFGNLASAQTEQKKDDVGQPMQTNTGLQIPSIQASIGIAQPLTPANTGFLFNMPKQQQQQQQNIGTQASNNVTERNISSFDKSIEPQKALPPKNKEQTQPENKFGGEGGLFGNLGKNQISLDQSVKVTTTLTNEVKEVQAAETMQTTTQDNSASELFKTPFSLDSQSQVQQQAKNITDQKNDNHKVPTPVQPQPQPQSQGLFGNLSSNQSVTEQKNFLNQPNIPSSLFPSVSNSNGLNQGGGLFGKKDENTQQQIAEKKTEQPKNLFSGLIKDGAVGGEQAIGGFLKQEANNKSNGLGSGLAFLQNPGDDKPKEAKNLFGQSISNINQSGGIFDKSNNNPLKDKQQQQQQLNKDFEPLPQKAINQENGQLQTEVNGLNSLDKQQNQPVSQSLFTPSSQPVQNSLFQLKEQPKVSTSQLQSSSQGGLFGSQNQSLSQQTNQSEPNKNTSLFGNLQSQNKGGLFGSNGTGLFANQSSNSNQQNGLFGNTSLFSKPAESATQ</sequence>
<feature type="region of interest" description="Disordered" evidence="1">
    <location>
        <begin position="30"/>
        <end position="99"/>
    </location>
</feature>
<feature type="region of interest" description="Disordered" evidence="1">
    <location>
        <begin position="281"/>
        <end position="321"/>
    </location>
</feature>
<feature type="region of interest" description="Disordered" evidence="1">
    <location>
        <begin position="864"/>
        <end position="905"/>
    </location>
</feature>
<feature type="compositionally biased region" description="Polar residues" evidence="1">
    <location>
        <begin position="54"/>
        <end position="99"/>
    </location>
</feature>
<dbReference type="STRING" id="312017.Q22KK8"/>
<feature type="region of interest" description="Disordered" evidence="1">
    <location>
        <begin position="612"/>
        <end position="676"/>
    </location>
</feature>
<evidence type="ECO:0000256" key="2">
    <source>
        <dbReference type="SAM" id="SignalP"/>
    </source>
</evidence>
<evidence type="ECO:0000256" key="1">
    <source>
        <dbReference type="SAM" id="MobiDB-lite"/>
    </source>
</evidence>
<feature type="compositionally biased region" description="Low complexity" evidence="1">
    <location>
        <begin position="636"/>
        <end position="650"/>
    </location>
</feature>
<evidence type="ECO:0000313" key="3">
    <source>
        <dbReference type="EMBL" id="EAR85791.2"/>
    </source>
</evidence>
<feature type="compositionally biased region" description="Polar residues" evidence="1">
    <location>
        <begin position="652"/>
        <end position="663"/>
    </location>
</feature>
<feature type="compositionally biased region" description="Polar residues" evidence="1">
    <location>
        <begin position="146"/>
        <end position="162"/>
    </location>
</feature>